<dbReference type="PANTHER" id="PTHR11487">
    <property type="entry name" value="THIOESTERASE"/>
    <property type="match status" value="1"/>
</dbReference>
<dbReference type="PANTHER" id="PTHR11487:SF0">
    <property type="entry name" value="S-ACYL FATTY ACID SYNTHASE THIOESTERASE, MEDIUM CHAIN"/>
    <property type="match status" value="1"/>
</dbReference>
<dbReference type="Pfam" id="PF00975">
    <property type="entry name" value="Thioesterase"/>
    <property type="match status" value="1"/>
</dbReference>
<dbReference type="EMBL" id="WBKG01000030">
    <property type="protein sequence ID" value="KAB1982867.1"/>
    <property type="molecule type" value="Genomic_DNA"/>
</dbReference>
<feature type="domain" description="Thioesterase" evidence="3">
    <location>
        <begin position="32"/>
        <end position="247"/>
    </location>
</feature>
<organism evidence="4 5">
    <name type="scientific">Streptomyces triticiradicis</name>
    <dbReference type="NCBI Taxonomy" id="2651189"/>
    <lineage>
        <taxon>Bacteria</taxon>
        <taxon>Bacillati</taxon>
        <taxon>Actinomycetota</taxon>
        <taxon>Actinomycetes</taxon>
        <taxon>Kitasatosporales</taxon>
        <taxon>Streptomycetaceae</taxon>
        <taxon>Streptomyces</taxon>
    </lineage>
</organism>
<evidence type="ECO:0000256" key="1">
    <source>
        <dbReference type="ARBA" id="ARBA00007169"/>
    </source>
</evidence>
<feature type="region of interest" description="Disordered" evidence="2">
    <location>
        <begin position="1"/>
        <end position="24"/>
    </location>
</feature>
<evidence type="ECO:0000259" key="3">
    <source>
        <dbReference type="Pfam" id="PF00975"/>
    </source>
</evidence>
<evidence type="ECO:0000313" key="4">
    <source>
        <dbReference type="EMBL" id="KAB1982867.1"/>
    </source>
</evidence>
<dbReference type="Gene3D" id="3.40.50.1820">
    <property type="entry name" value="alpha/beta hydrolase"/>
    <property type="match status" value="1"/>
</dbReference>
<protein>
    <submittedName>
        <fullName evidence="4">Thioesterase</fullName>
    </submittedName>
</protein>
<name>A0A7J5D8K2_9ACTN</name>
<comment type="similarity">
    <text evidence="1">Belongs to the thioesterase family.</text>
</comment>
<dbReference type="InterPro" id="IPR029058">
    <property type="entry name" value="AB_hydrolase_fold"/>
</dbReference>
<dbReference type="InterPro" id="IPR001031">
    <property type="entry name" value="Thioesterase"/>
</dbReference>
<dbReference type="Proteomes" id="UP000442990">
    <property type="component" value="Unassembled WGS sequence"/>
</dbReference>
<proteinExistence type="inferred from homology"/>
<keyword evidence="5" id="KW-1185">Reference proteome</keyword>
<dbReference type="SUPFAM" id="SSF53474">
    <property type="entry name" value="alpha/beta-Hydrolases"/>
    <property type="match status" value="1"/>
</dbReference>
<dbReference type="RefSeq" id="WP_151472628.1">
    <property type="nucleotide sequence ID" value="NZ_WBKG01000030.1"/>
</dbReference>
<comment type="caution">
    <text evidence="4">The sequence shown here is derived from an EMBL/GenBank/DDBJ whole genome shotgun (WGS) entry which is preliminary data.</text>
</comment>
<accession>A0A7J5D8K2</accession>
<reference evidence="4 5" key="1">
    <citation type="submission" date="2019-09" db="EMBL/GenBank/DDBJ databases">
        <title>Isolation and identification of active actinomycetes.</title>
        <authorList>
            <person name="Yu Z."/>
            <person name="Han C."/>
            <person name="Yu B."/>
        </authorList>
    </citation>
    <scope>NUCLEOTIDE SEQUENCE [LARGE SCALE GENOMIC DNA]</scope>
    <source>
        <strain evidence="4 5">NEAU-H2</strain>
    </source>
</reference>
<dbReference type="AlphaFoldDB" id="A0A7J5D8K2"/>
<gene>
    <name evidence="4" type="ORF">F8144_30205</name>
</gene>
<dbReference type="InterPro" id="IPR012223">
    <property type="entry name" value="TEII"/>
</dbReference>
<dbReference type="GO" id="GO:0008610">
    <property type="term" value="P:lipid biosynthetic process"/>
    <property type="evidence" value="ECO:0007669"/>
    <property type="project" value="TreeGrafter"/>
</dbReference>
<evidence type="ECO:0000256" key="2">
    <source>
        <dbReference type="SAM" id="MobiDB-lite"/>
    </source>
</evidence>
<evidence type="ECO:0000313" key="5">
    <source>
        <dbReference type="Proteomes" id="UP000442990"/>
    </source>
</evidence>
<sequence>MTTPPPARLLGGTHARRNPWLNGRPLTAPPERHLYCFPHSGGLPGEYVRWERHLSGTQVYGVCMPGRGGRAAEQPLSDLNAVVHALLAETQFVAPYDLFGHSLGALVAYETTRELAARGLPLPERLVVSAFPAPHLPRHGARLSGLPDEELIAVLNERYGGIPPQIAADPDLLAVLLPAFRADFALLENYRYQESGPLPVPLVVLGGEADSVTPDQLDAWDRHSTAPVRRHAFSGGHFYFRDDMAAVAAVMAP</sequence>